<protein>
    <recommendedName>
        <fullName evidence="4">Photosynthetic complex assembly protein</fullName>
    </recommendedName>
</protein>
<dbReference type="NCBIfam" id="TIGR03054">
    <property type="entry name" value="photo_alph_chp1"/>
    <property type="match status" value="1"/>
</dbReference>
<keyword evidence="1" id="KW-1133">Transmembrane helix</keyword>
<keyword evidence="1" id="KW-0472">Membrane</keyword>
<accession>A0ABS4APP8</accession>
<keyword evidence="3" id="KW-1185">Reference proteome</keyword>
<dbReference type="InterPro" id="IPR017495">
    <property type="entry name" value="PuhC"/>
</dbReference>
<dbReference type="Proteomes" id="UP000680815">
    <property type="component" value="Unassembled WGS sequence"/>
</dbReference>
<feature type="transmembrane region" description="Helical" evidence="1">
    <location>
        <begin position="15"/>
        <end position="34"/>
    </location>
</feature>
<sequence>MSRAIRSEILTRGQALAIGIGMAAVVGLVAMPVAPNRAPAIVADAVRAERAFHATDRDDGAVVLTDAATGAVVLVVAPGEDGFVRGTLRGLARERRARDLGPAVPFRLIAWGDGRLTLDDTATGRRLDLLAFGQTQAEAFARLLPIGEKRE</sequence>
<evidence type="ECO:0000313" key="2">
    <source>
        <dbReference type="EMBL" id="MBP0463337.1"/>
    </source>
</evidence>
<evidence type="ECO:0000313" key="3">
    <source>
        <dbReference type="Proteomes" id="UP000680815"/>
    </source>
</evidence>
<comment type="caution">
    <text evidence="2">The sequence shown here is derived from an EMBL/GenBank/DDBJ whole genome shotgun (WGS) entry which is preliminary data.</text>
</comment>
<organism evidence="2 3">
    <name type="scientific">Roseomonas nitratireducens</name>
    <dbReference type="NCBI Taxonomy" id="2820810"/>
    <lineage>
        <taxon>Bacteria</taxon>
        <taxon>Pseudomonadati</taxon>
        <taxon>Pseudomonadota</taxon>
        <taxon>Alphaproteobacteria</taxon>
        <taxon>Acetobacterales</taxon>
        <taxon>Roseomonadaceae</taxon>
        <taxon>Roseomonas</taxon>
    </lineage>
</organism>
<name>A0ABS4APP8_9PROT</name>
<dbReference type="RefSeq" id="WP_209350722.1">
    <property type="nucleotide sequence ID" value="NZ_JAGIYZ010000003.1"/>
</dbReference>
<proteinExistence type="predicted"/>
<evidence type="ECO:0000256" key="1">
    <source>
        <dbReference type="SAM" id="Phobius"/>
    </source>
</evidence>
<keyword evidence="1" id="KW-0812">Transmembrane</keyword>
<dbReference type="EMBL" id="JAGIYZ010000003">
    <property type="protein sequence ID" value="MBP0463337.1"/>
    <property type="molecule type" value="Genomic_DNA"/>
</dbReference>
<evidence type="ECO:0008006" key="4">
    <source>
        <dbReference type="Google" id="ProtNLM"/>
    </source>
</evidence>
<reference evidence="2 3" key="1">
    <citation type="submission" date="2021-03" db="EMBL/GenBank/DDBJ databases">
        <authorList>
            <person name="So Y."/>
        </authorList>
    </citation>
    <scope>NUCLEOTIDE SEQUENCE [LARGE SCALE GENOMIC DNA]</scope>
    <source>
        <strain evidence="2 3">PWR1</strain>
    </source>
</reference>
<gene>
    <name evidence="2" type="ORF">J5Y09_05395</name>
</gene>